<reference evidence="3" key="1">
    <citation type="submission" date="2016-06" db="UniProtKB">
        <authorList>
            <consortium name="WormBaseParasite"/>
        </authorList>
    </citation>
    <scope>IDENTIFICATION</scope>
</reference>
<gene>
    <name evidence="1" type="ORF">OFLC_LOCUS6496</name>
</gene>
<reference evidence="1 2" key="2">
    <citation type="submission" date="2018-11" db="EMBL/GenBank/DDBJ databases">
        <authorList>
            <consortium name="Pathogen Informatics"/>
        </authorList>
    </citation>
    <scope>NUCLEOTIDE SEQUENCE [LARGE SCALE GENOMIC DNA]</scope>
</reference>
<proteinExistence type="predicted"/>
<name>A0A183HG83_9BILA</name>
<dbReference type="Proteomes" id="UP000267606">
    <property type="component" value="Unassembled WGS sequence"/>
</dbReference>
<protein>
    <submittedName>
        <fullName evidence="3">NACHT_N domain-containing protein</fullName>
    </submittedName>
</protein>
<evidence type="ECO:0000313" key="3">
    <source>
        <dbReference type="WBParaSite" id="OFLC_0000649401-mRNA-1"/>
    </source>
</evidence>
<keyword evidence="2" id="KW-1185">Reference proteome</keyword>
<dbReference type="AlphaFoldDB" id="A0A183HG83"/>
<dbReference type="STRING" id="387005.A0A183HG83"/>
<sequence length="123" mass="14211">MDLLDQIAIFRGCEPSVIISYIAIVREAYLQACTNLKKEDINIQERQTKMLEQWKQVEKHFAKIKYALLDCWPVGNEPDLMAAYASFALLYSLYKEVSDEVLNLLLLIFHSATDYILFIFGSP</sequence>
<accession>A0A183HG83</accession>
<organism evidence="3">
    <name type="scientific">Onchocerca flexuosa</name>
    <dbReference type="NCBI Taxonomy" id="387005"/>
    <lineage>
        <taxon>Eukaryota</taxon>
        <taxon>Metazoa</taxon>
        <taxon>Ecdysozoa</taxon>
        <taxon>Nematoda</taxon>
        <taxon>Chromadorea</taxon>
        <taxon>Rhabditida</taxon>
        <taxon>Spirurina</taxon>
        <taxon>Spiruromorpha</taxon>
        <taxon>Filarioidea</taxon>
        <taxon>Onchocercidae</taxon>
        <taxon>Onchocerca</taxon>
    </lineage>
</organism>
<evidence type="ECO:0000313" key="1">
    <source>
        <dbReference type="EMBL" id="VDO46725.1"/>
    </source>
</evidence>
<dbReference type="WBParaSite" id="OFLC_0000649401-mRNA-1">
    <property type="protein sequence ID" value="OFLC_0000649401-mRNA-1"/>
    <property type="gene ID" value="OFLC_0000649401"/>
</dbReference>
<evidence type="ECO:0000313" key="2">
    <source>
        <dbReference type="Proteomes" id="UP000267606"/>
    </source>
</evidence>
<dbReference type="EMBL" id="UZAJ01006197">
    <property type="protein sequence ID" value="VDO46725.1"/>
    <property type="molecule type" value="Genomic_DNA"/>
</dbReference>